<reference evidence="1 2" key="1">
    <citation type="submission" date="2020-08" db="EMBL/GenBank/DDBJ databases">
        <title>Genome public.</title>
        <authorList>
            <person name="Liu C."/>
            <person name="Sun Q."/>
        </authorList>
    </citation>
    <scope>NUCLEOTIDE SEQUENCE [LARGE SCALE GENOMIC DNA]</scope>
    <source>
        <strain evidence="1 2">NSJ-71</strain>
    </source>
</reference>
<dbReference type="Proteomes" id="UP000636755">
    <property type="component" value="Unassembled WGS sequence"/>
</dbReference>
<dbReference type="RefSeq" id="WP_186936184.1">
    <property type="nucleotide sequence ID" value="NZ_JACOPS010000006.1"/>
</dbReference>
<comment type="caution">
    <text evidence="1">The sequence shown here is derived from an EMBL/GenBank/DDBJ whole genome shotgun (WGS) entry which is preliminary data.</text>
</comment>
<evidence type="ECO:0000313" key="1">
    <source>
        <dbReference type="EMBL" id="MBC5728998.1"/>
    </source>
</evidence>
<sequence length="59" mass="6432">MAVLRIDPPPASNDPGVLRNYIADLYEALTGVLYSLDTDNMSEDFLKNISTKGDDESGI</sequence>
<name>A0ABR7HN79_9FIRM</name>
<evidence type="ECO:0000313" key="2">
    <source>
        <dbReference type="Proteomes" id="UP000636755"/>
    </source>
</evidence>
<organism evidence="1 2">
    <name type="scientific">Ruminococcus intestinalis</name>
    <dbReference type="NCBI Taxonomy" id="2763066"/>
    <lineage>
        <taxon>Bacteria</taxon>
        <taxon>Bacillati</taxon>
        <taxon>Bacillota</taxon>
        <taxon>Clostridia</taxon>
        <taxon>Eubacteriales</taxon>
        <taxon>Oscillospiraceae</taxon>
        <taxon>Ruminococcus</taxon>
    </lineage>
</organism>
<proteinExistence type="predicted"/>
<dbReference type="EMBL" id="JACOPS010000006">
    <property type="protein sequence ID" value="MBC5728998.1"/>
    <property type="molecule type" value="Genomic_DNA"/>
</dbReference>
<keyword evidence="2" id="KW-1185">Reference proteome</keyword>
<gene>
    <name evidence="1" type="ORF">H8R91_10800</name>
</gene>
<accession>A0ABR7HN79</accession>
<protein>
    <submittedName>
        <fullName evidence="1">Uncharacterized protein</fullName>
    </submittedName>
</protein>